<protein>
    <submittedName>
        <fullName evidence="10">ABC transporter permease</fullName>
    </submittedName>
</protein>
<keyword evidence="11" id="KW-1185">Reference proteome</keyword>
<feature type="domain" description="ABC3 transporter permease C-terminal" evidence="8">
    <location>
        <begin position="271"/>
        <end position="383"/>
    </location>
</feature>
<comment type="caution">
    <text evidence="10">The sequence shown here is derived from an EMBL/GenBank/DDBJ whole genome shotgun (WGS) entry which is preliminary data.</text>
</comment>
<evidence type="ECO:0000259" key="9">
    <source>
        <dbReference type="Pfam" id="PF12704"/>
    </source>
</evidence>
<feature type="domain" description="MacB-like periplasmic core" evidence="9">
    <location>
        <begin position="21"/>
        <end position="228"/>
    </location>
</feature>
<feature type="transmembrane region" description="Helical" evidence="7">
    <location>
        <begin position="355"/>
        <end position="373"/>
    </location>
</feature>
<evidence type="ECO:0000256" key="5">
    <source>
        <dbReference type="ARBA" id="ARBA00023136"/>
    </source>
</evidence>
<keyword evidence="5 7" id="KW-0472">Membrane</keyword>
<evidence type="ECO:0000259" key="8">
    <source>
        <dbReference type="Pfam" id="PF02687"/>
    </source>
</evidence>
<name>A0A934M1K2_9CLOT</name>
<gene>
    <name evidence="10" type="ORF">I6U51_00495</name>
</gene>
<organism evidence="10 11">
    <name type="scientific">Clostridium aciditolerans</name>
    <dbReference type="NCBI Taxonomy" id="339861"/>
    <lineage>
        <taxon>Bacteria</taxon>
        <taxon>Bacillati</taxon>
        <taxon>Bacillota</taxon>
        <taxon>Clostridia</taxon>
        <taxon>Eubacteriales</taxon>
        <taxon>Clostridiaceae</taxon>
        <taxon>Clostridium</taxon>
    </lineage>
</organism>
<evidence type="ECO:0000256" key="2">
    <source>
        <dbReference type="ARBA" id="ARBA00022475"/>
    </source>
</evidence>
<comment type="similarity">
    <text evidence="6">Belongs to the ABC-4 integral membrane protein family.</text>
</comment>
<dbReference type="PANTHER" id="PTHR30572:SF4">
    <property type="entry name" value="ABC TRANSPORTER PERMEASE YTRF"/>
    <property type="match status" value="1"/>
</dbReference>
<dbReference type="Proteomes" id="UP000622687">
    <property type="component" value="Unassembled WGS sequence"/>
</dbReference>
<feature type="transmembrane region" description="Helical" evidence="7">
    <location>
        <begin position="311"/>
        <end position="335"/>
    </location>
</feature>
<evidence type="ECO:0000313" key="11">
    <source>
        <dbReference type="Proteomes" id="UP000622687"/>
    </source>
</evidence>
<feature type="transmembrane region" description="Helical" evidence="7">
    <location>
        <begin position="21"/>
        <end position="42"/>
    </location>
</feature>
<dbReference type="PANTHER" id="PTHR30572">
    <property type="entry name" value="MEMBRANE COMPONENT OF TRANSPORTER-RELATED"/>
    <property type="match status" value="1"/>
</dbReference>
<dbReference type="InterPro" id="IPR003838">
    <property type="entry name" value="ABC3_permease_C"/>
</dbReference>
<evidence type="ECO:0000256" key="1">
    <source>
        <dbReference type="ARBA" id="ARBA00004651"/>
    </source>
</evidence>
<evidence type="ECO:0000256" key="4">
    <source>
        <dbReference type="ARBA" id="ARBA00022989"/>
    </source>
</evidence>
<dbReference type="EMBL" id="JAEEGB010000001">
    <property type="protein sequence ID" value="MBI6871182.1"/>
    <property type="molecule type" value="Genomic_DNA"/>
</dbReference>
<keyword evidence="3 7" id="KW-0812">Transmembrane</keyword>
<accession>A0A934M1K2</accession>
<dbReference type="GO" id="GO:0022857">
    <property type="term" value="F:transmembrane transporter activity"/>
    <property type="evidence" value="ECO:0007669"/>
    <property type="project" value="TreeGrafter"/>
</dbReference>
<sequence length="390" mass="42172">MKFTSIMKMAFFSILSNKIRSLLTMLGIIIGISSVIVLVGMGEGTKQKVASQIEKLGTNLITVNIVGNRNKAVSTSELEELKKKPGVKDIAPVLNQGNINIKGGDKTATTTMEASTPNYSTIRKLNVDSGRFIEQNDLDNRFKVAVIGVTVADELFGSRNVVGETININGYNFNIIGVLQAQGGSGGNSGDDRIIVPLTTAQRILKSRDIRTFYIEASDKDSVSEAMGYLQLFLNKKYNNDTKSYRIFDQTSLLETSNQANDSMTAMLSGIAGISLVVGGIGIMNIMLVSVIERTKEIGIRKAIGAKRENILTQFLIEAGSISGIGGMLGVLFGYAFAYIGNNYLKMDITISNNVVAVAFLFSVLVGIVFGMYPANKASKLNPIEALRFE</sequence>
<dbReference type="InterPro" id="IPR050250">
    <property type="entry name" value="Macrolide_Exporter_MacB"/>
</dbReference>
<evidence type="ECO:0000256" key="7">
    <source>
        <dbReference type="SAM" id="Phobius"/>
    </source>
</evidence>
<evidence type="ECO:0000313" key="10">
    <source>
        <dbReference type="EMBL" id="MBI6871182.1"/>
    </source>
</evidence>
<evidence type="ECO:0000256" key="3">
    <source>
        <dbReference type="ARBA" id="ARBA00022692"/>
    </source>
</evidence>
<keyword evidence="4 7" id="KW-1133">Transmembrane helix</keyword>
<dbReference type="Pfam" id="PF12704">
    <property type="entry name" value="MacB_PCD"/>
    <property type="match status" value="1"/>
</dbReference>
<dbReference type="GO" id="GO:0005886">
    <property type="term" value="C:plasma membrane"/>
    <property type="evidence" value="ECO:0007669"/>
    <property type="project" value="UniProtKB-SubCell"/>
</dbReference>
<comment type="subcellular location">
    <subcellularLocation>
        <location evidence="1">Cell membrane</location>
        <topology evidence="1">Multi-pass membrane protein</topology>
    </subcellularLocation>
</comment>
<dbReference type="AlphaFoldDB" id="A0A934M1K2"/>
<dbReference type="InterPro" id="IPR025857">
    <property type="entry name" value="MacB_PCD"/>
</dbReference>
<reference evidence="10" key="1">
    <citation type="submission" date="2020-12" db="EMBL/GenBank/DDBJ databases">
        <title>Clostridium thailandense sp. nov., a novel acetogenic bacterium isolated from peat land soil in Thailand.</title>
        <authorList>
            <person name="Chaikitkaew S."/>
            <person name="Birkeland N.K."/>
        </authorList>
    </citation>
    <scope>NUCLEOTIDE SEQUENCE</scope>
    <source>
        <strain evidence="10">DSM 17425</strain>
    </source>
</reference>
<keyword evidence="2" id="KW-1003">Cell membrane</keyword>
<evidence type="ECO:0000256" key="6">
    <source>
        <dbReference type="ARBA" id="ARBA00038076"/>
    </source>
</evidence>
<proteinExistence type="inferred from homology"/>
<dbReference type="Pfam" id="PF02687">
    <property type="entry name" value="FtsX"/>
    <property type="match status" value="1"/>
</dbReference>
<dbReference type="RefSeq" id="WP_211140642.1">
    <property type="nucleotide sequence ID" value="NZ_JAEEGB010000001.1"/>
</dbReference>
<feature type="transmembrane region" description="Helical" evidence="7">
    <location>
        <begin position="266"/>
        <end position="291"/>
    </location>
</feature>